<keyword evidence="3 10" id="KW-0132">Cell division</keyword>
<dbReference type="SUPFAM" id="SSF52540">
    <property type="entry name" value="P-loop containing nucleoside triphosphate hydrolases"/>
    <property type="match status" value="1"/>
</dbReference>
<evidence type="ECO:0000256" key="3">
    <source>
        <dbReference type="ARBA" id="ARBA00022618"/>
    </source>
</evidence>
<evidence type="ECO:0000259" key="11">
    <source>
        <dbReference type="PROSITE" id="PS51706"/>
    </source>
</evidence>
<dbReference type="GO" id="GO:0005525">
    <property type="term" value="F:GTP binding"/>
    <property type="evidence" value="ECO:0007669"/>
    <property type="project" value="UniProtKB-UniRule"/>
</dbReference>
<evidence type="ECO:0000256" key="8">
    <source>
        <dbReference type="ARBA" id="ARBA00023210"/>
    </source>
</evidence>
<keyword evidence="5 10" id="KW-0547">Nucleotide-binding</keyword>
<dbReference type="FunFam" id="3.40.50.300:FF:000098">
    <property type="entry name" value="Probable GTP-binding protein EngB"/>
    <property type="match status" value="1"/>
</dbReference>
<comment type="cofactor">
    <cofactor evidence="1">
        <name>Mg(2+)</name>
        <dbReference type="ChEBI" id="CHEBI:18420"/>
    </cofactor>
</comment>
<organism evidence="12 13">
    <name type="scientific">Anaerotalea alkaliphila</name>
    <dbReference type="NCBI Taxonomy" id="2662126"/>
    <lineage>
        <taxon>Bacteria</taxon>
        <taxon>Bacillati</taxon>
        <taxon>Bacillota</taxon>
        <taxon>Clostridia</taxon>
        <taxon>Eubacteriales</taxon>
        <taxon>Anaerotalea</taxon>
    </lineage>
</organism>
<reference evidence="12 13" key="1">
    <citation type="submission" date="2020-01" db="EMBL/GenBank/DDBJ databases">
        <title>Anaeroalcalibacter tamaniensis gen. nov., sp. nov., moderately halophilic strictly anaerobic fermenter bacterium from mud volcano of Taman peninsula.</title>
        <authorList>
            <person name="Frolova A."/>
            <person name="Merkel A.Y."/>
            <person name="Slobodkin A.I."/>
        </authorList>
    </citation>
    <scope>NUCLEOTIDE SEQUENCE [LARGE SCALE GENOMIC DNA]</scope>
    <source>
        <strain evidence="12 13">F-3ap</strain>
    </source>
</reference>
<dbReference type="PANTHER" id="PTHR11649">
    <property type="entry name" value="MSS1/TRME-RELATED GTP-BINDING PROTEIN"/>
    <property type="match status" value="1"/>
</dbReference>
<keyword evidence="4" id="KW-0479">Metal-binding</keyword>
<comment type="similarity">
    <text evidence="2 10">Belongs to the TRAFAC class TrmE-Era-EngA-EngB-Septin-like GTPase superfamily. EngB GTPase family.</text>
</comment>
<evidence type="ECO:0000313" key="12">
    <source>
        <dbReference type="EMBL" id="NDL66491.1"/>
    </source>
</evidence>
<keyword evidence="13" id="KW-1185">Reference proteome</keyword>
<dbReference type="NCBIfam" id="TIGR03598">
    <property type="entry name" value="GTPase_YsxC"/>
    <property type="match status" value="1"/>
</dbReference>
<evidence type="ECO:0000256" key="9">
    <source>
        <dbReference type="ARBA" id="ARBA00023306"/>
    </source>
</evidence>
<dbReference type="AlphaFoldDB" id="A0A7X5HU71"/>
<dbReference type="CDD" id="cd01876">
    <property type="entry name" value="YihA_EngB"/>
    <property type="match status" value="1"/>
</dbReference>
<accession>A0A7X5HU71</accession>
<evidence type="ECO:0000256" key="2">
    <source>
        <dbReference type="ARBA" id="ARBA00009638"/>
    </source>
</evidence>
<dbReference type="PANTHER" id="PTHR11649:SF13">
    <property type="entry name" value="ENGB-TYPE G DOMAIN-CONTAINING PROTEIN"/>
    <property type="match status" value="1"/>
</dbReference>
<dbReference type="HAMAP" id="MF_00321">
    <property type="entry name" value="GTPase_EngB"/>
    <property type="match status" value="1"/>
</dbReference>
<proteinExistence type="inferred from homology"/>
<dbReference type="Proteomes" id="UP000461585">
    <property type="component" value="Unassembled WGS sequence"/>
</dbReference>
<evidence type="ECO:0000256" key="1">
    <source>
        <dbReference type="ARBA" id="ARBA00001946"/>
    </source>
</evidence>
<dbReference type="InterPro" id="IPR005225">
    <property type="entry name" value="Small_GTP-bd"/>
</dbReference>
<keyword evidence="7 10" id="KW-0342">GTP-binding</keyword>
<keyword evidence="9 10" id="KW-0131">Cell cycle</keyword>
<dbReference type="InterPro" id="IPR006073">
    <property type="entry name" value="GTP-bd"/>
</dbReference>
<gene>
    <name evidence="10" type="primary">engB</name>
    <name evidence="12" type="ORF">GXN74_01850</name>
</gene>
<dbReference type="RefSeq" id="WP_162369221.1">
    <property type="nucleotide sequence ID" value="NZ_JAAEEH010000003.1"/>
</dbReference>
<evidence type="ECO:0000256" key="4">
    <source>
        <dbReference type="ARBA" id="ARBA00022723"/>
    </source>
</evidence>
<evidence type="ECO:0000256" key="10">
    <source>
        <dbReference type="HAMAP-Rule" id="MF_00321"/>
    </source>
</evidence>
<evidence type="ECO:0000256" key="7">
    <source>
        <dbReference type="ARBA" id="ARBA00023134"/>
    </source>
</evidence>
<feature type="domain" description="EngB-type G" evidence="11">
    <location>
        <begin position="22"/>
        <end position="194"/>
    </location>
</feature>
<evidence type="ECO:0000256" key="5">
    <source>
        <dbReference type="ARBA" id="ARBA00022741"/>
    </source>
</evidence>
<dbReference type="GO" id="GO:0046872">
    <property type="term" value="F:metal ion binding"/>
    <property type="evidence" value="ECO:0007669"/>
    <property type="project" value="UniProtKB-KW"/>
</dbReference>
<dbReference type="PROSITE" id="PS51706">
    <property type="entry name" value="G_ENGB"/>
    <property type="match status" value="1"/>
</dbReference>
<dbReference type="Pfam" id="PF01926">
    <property type="entry name" value="MMR_HSR1"/>
    <property type="match status" value="1"/>
</dbReference>
<dbReference type="GO" id="GO:0000917">
    <property type="term" value="P:division septum assembly"/>
    <property type="evidence" value="ECO:0007669"/>
    <property type="project" value="UniProtKB-KW"/>
</dbReference>
<dbReference type="InterPro" id="IPR030393">
    <property type="entry name" value="G_ENGB_dom"/>
</dbReference>
<name>A0A7X5HU71_9FIRM</name>
<comment type="function">
    <text evidence="10">Necessary for normal cell division and for the maintenance of normal septation.</text>
</comment>
<keyword evidence="8 10" id="KW-0717">Septation</keyword>
<dbReference type="GO" id="GO:0005829">
    <property type="term" value="C:cytosol"/>
    <property type="evidence" value="ECO:0007669"/>
    <property type="project" value="TreeGrafter"/>
</dbReference>
<sequence>MKVHNVFLEAVGTKMDQYPAEGLPEIAFVGKSNVGKSSLINGLINRKALARTSGQPGKTQTINFYNVEQKLLFVDLPGYGYAKVSKDHRAKWAHMIETYLLNRQVLRLMVVLVDIRHEPGEHDKMMVDWVQANGFTPLVVATKADKLSKNQVQKHVGRIRKGLSLKESPIIPFSSVTKQGKEKIWEAIEEALVQDAKITP</sequence>
<dbReference type="InterPro" id="IPR027417">
    <property type="entry name" value="P-loop_NTPase"/>
</dbReference>
<evidence type="ECO:0000256" key="6">
    <source>
        <dbReference type="ARBA" id="ARBA00022842"/>
    </source>
</evidence>
<keyword evidence="6" id="KW-0460">Magnesium</keyword>
<protein>
    <recommendedName>
        <fullName evidence="10">Probable GTP-binding protein EngB</fullName>
    </recommendedName>
</protein>
<evidence type="ECO:0000313" key="13">
    <source>
        <dbReference type="Proteomes" id="UP000461585"/>
    </source>
</evidence>
<dbReference type="NCBIfam" id="TIGR00231">
    <property type="entry name" value="small_GTP"/>
    <property type="match status" value="1"/>
</dbReference>
<comment type="caution">
    <text evidence="12">The sequence shown here is derived from an EMBL/GenBank/DDBJ whole genome shotgun (WGS) entry which is preliminary data.</text>
</comment>
<dbReference type="InterPro" id="IPR019987">
    <property type="entry name" value="GTP-bd_ribosome_bio_YsxC"/>
</dbReference>
<dbReference type="EMBL" id="JAAEEH010000003">
    <property type="protein sequence ID" value="NDL66491.1"/>
    <property type="molecule type" value="Genomic_DNA"/>
</dbReference>
<dbReference type="Gene3D" id="3.40.50.300">
    <property type="entry name" value="P-loop containing nucleotide triphosphate hydrolases"/>
    <property type="match status" value="1"/>
</dbReference>